<dbReference type="PANTHER" id="PTHR43858:SF1">
    <property type="entry name" value="ABC TRANSPORTER-RELATED PROTEIN"/>
    <property type="match status" value="1"/>
</dbReference>
<keyword evidence="11" id="KW-1185">Reference proteome</keyword>
<evidence type="ECO:0000256" key="2">
    <source>
        <dbReference type="ARBA" id="ARBA00022555"/>
    </source>
</evidence>
<evidence type="ECO:0000313" key="10">
    <source>
        <dbReference type="EMBL" id="RBP06503.1"/>
    </source>
</evidence>
<keyword evidence="8" id="KW-0963">Cytoplasm</keyword>
<evidence type="ECO:0000256" key="6">
    <source>
        <dbReference type="ARBA" id="ARBA00022840"/>
    </source>
</evidence>
<dbReference type="GO" id="GO:0043022">
    <property type="term" value="F:ribosome binding"/>
    <property type="evidence" value="ECO:0007669"/>
    <property type="project" value="UniProtKB-UniRule"/>
</dbReference>
<evidence type="ECO:0000256" key="4">
    <source>
        <dbReference type="ARBA" id="ARBA00022737"/>
    </source>
</evidence>
<dbReference type="Pfam" id="PF12848">
    <property type="entry name" value="ABC_tran_Xtn"/>
    <property type="match status" value="1"/>
</dbReference>
<comment type="function">
    <text evidence="8">A translation factor that gates the progression of the 70S ribosomal initiation complex (IC, containing tRNA(fMet) in the P-site) into the translation elongation cycle by using a mechanism sensitive to the ATP/ADP ratio. Binds to the 70S ribosome E-site where it modulates the state of the translating ribosome during subunit translocation. ATP hydrolysis probably frees it from the ribosome, which can enter the elongation phase.</text>
</comment>
<evidence type="ECO:0000313" key="11">
    <source>
        <dbReference type="Proteomes" id="UP000253529"/>
    </source>
</evidence>
<keyword evidence="3 8" id="KW-0699">rRNA-binding</keyword>
<dbReference type="PROSITE" id="PS00211">
    <property type="entry name" value="ABC_TRANSPORTER_1"/>
    <property type="match status" value="1"/>
</dbReference>
<dbReference type="EC" id="3.6.1.-" evidence="8"/>
<comment type="caution">
    <text evidence="10">The sequence shown here is derived from an EMBL/GenBank/DDBJ whole genome shotgun (WGS) entry which is preliminary data.</text>
</comment>
<dbReference type="GO" id="GO:0005737">
    <property type="term" value="C:cytoplasm"/>
    <property type="evidence" value="ECO:0007669"/>
    <property type="project" value="UniProtKB-SubCell"/>
</dbReference>
<dbReference type="PROSITE" id="PS50893">
    <property type="entry name" value="ABC_TRANSPORTER_2"/>
    <property type="match status" value="2"/>
</dbReference>
<comment type="similarity">
    <text evidence="1 8">Belongs to the ABC transporter superfamily. ABCF family. Translational throttle EttA subfamily.</text>
</comment>
<keyword evidence="2 8" id="KW-0820">tRNA-binding</keyword>
<dbReference type="InterPro" id="IPR027417">
    <property type="entry name" value="P-loop_NTPase"/>
</dbReference>
<dbReference type="InterPro" id="IPR003439">
    <property type="entry name" value="ABC_transporter-like_ATP-bd"/>
</dbReference>
<comment type="domain">
    <text evidence="8">The P-site tRNA interaction motif (PtIM domain) probably interacts with the P-site tRNA(fMet) as well as the 23S rRNA.</text>
</comment>
<comment type="caution">
    <text evidence="8">Lacks conserved residue(s) required for the propagation of feature annotation.</text>
</comment>
<dbReference type="InterPro" id="IPR022374">
    <property type="entry name" value="EttA"/>
</dbReference>
<keyword evidence="7 8" id="KW-0810">Translation regulation</keyword>
<dbReference type="PANTHER" id="PTHR43858">
    <property type="entry name" value="ENERGY-DEPENDENT TRANSLATIONAL THROTTLE PROTEIN ETTA"/>
    <property type="match status" value="1"/>
</dbReference>
<dbReference type="GO" id="GO:0019843">
    <property type="term" value="F:rRNA binding"/>
    <property type="evidence" value="ECO:0007669"/>
    <property type="project" value="UniProtKB-UniRule"/>
</dbReference>
<evidence type="ECO:0000259" key="9">
    <source>
        <dbReference type="PROSITE" id="PS50893"/>
    </source>
</evidence>
<sequence>MAARQFIYHMQGLTKTWPGGKKVLENVNLSFYPDAKIGVLGVNGSGKSTLLRIMAGIDTEFVGEGFVAEGARVGYLPQEPHLDPALDVKGNAMLGVAAKQAILDRYNELAMNYSDETADEMMQLQDEIEAKGLWDLESQVEQAMEALGCPPDDADVATLSGGERRRVALCRLLLEKPELLLLDEPTNHLDAETVNWLEGHLRSYPGAILIVTHDRYFLDNVTGWILELDRGRGIPYEGNYSAWLTQKQKRLEQEGREDAARQRALAEESEWIAASPKARQAKSKARIQKYDELVRKQSEKAPTTAQIIIPVAERLGANVIDFDGLSKGFGDRLLIDNLSFRLPPGGIVGVIGPNGAGKTTLFRMITGQEKPDSGTIKIGESVQLGYVDQSRDALDPKKTVWEEISGGNDIIALAKREINSRAYCGAFNFKGADQQKKVGMLSGGERNRVHLAKMLKSGANLLLLDEPTNDLDVDTLRALEEALLDFAGCAVIISHDRFFLDRIATHMLAFEDDSHVEWFEGNFADYEEDKKRRLGIDSVIPHRLKYKKFSR</sequence>
<dbReference type="InterPro" id="IPR003593">
    <property type="entry name" value="AAA+_ATPase"/>
</dbReference>
<comment type="catalytic activity">
    <reaction evidence="8">
        <text>ATP + H2O = ADP + phosphate + H(+)</text>
        <dbReference type="Rhea" id="RHEA:13065"/>
        <dbReference type="ChEBI" id="CHEBI:15377"/>
        <dbReference type="ChEBI" id="CHEBI:15378"/>
        <dbReference type="ChEBI" id="CHEBI:30616"/>
        <dbReference type="ChEBI" id="CHEBI:43474"/>
        <dbReference type="ChEBI" id="CHEBI:456216"/>
    </reaction>
</comment>
<keyword evidence="8" id="KW-0378">Hydrolase</keyword>
<dbReference type="RefSeq" id="WP_113891566.1">
    <property type="nucleotide sequence ID" value="NZ_QNRK01000030.1"/>
</dbReference>
<gene>
    <name evidence="8" type="primary">ettA</name>
    <name evidence="10" type="ORF">DFR50_13060</name>
</gene>
<protein>
    <recommendedName>
        <fullName evidence="8">Energy-dependent translational throttle protein EttA</fullName>
        <ecNumber evidence="8">3.6.1.-</ecNumber>
    </recommendedName>
    <alternativeName>
        <fullName evidence="8">Translational regulatory factor EttA</fullName>
    </alternativeName>
</protein>
<feature type="domain" description="ABC transporter" evidence="9">
    <location>
        <begin position="320"/>
        <end position="537"/>
    </location>
</feature>
<keyword evidence="8" id="KW-0694">RNA-binding</keyword>
<keyword evidence="8" id="KW-0648">Protein biosynthesis</keyword>
<dbReference type="SUPFAM" id="SSF52540">
    <property type="entry name" value="P-loop containing nucleoside triphosphate hydrolases"/>
    <property type="match status" value="2"/>
</dbReference>
<comment type="subunit">
    <text evidence="8">Monomer. Probably contacts ribosomal proteins L1, L5, L33 and S7, the 16S and 23S rRNA and the P-site containing tRNA(fMet).</text>
</comment>
<proteinExistence type="inferred from homology"/>
<feature type="domain" description="ABC transporter" evidence="9">
    <location>
        <begin position="8"/>
        <end position="255"/>
    </location>
</feature>
<dbReference type="FunFam" id="3.40.50.300:FF:000183">
    <property type="entry name" value="ABC transporter ATP-binding protein yjjK"/>
    <property type="match status" value="1"/>
</dbReference>
<evidence type="ECO:0000256" key="8">
    <source>
        <dbReference type="HAMAP-Rule" id="MF_00847"/>
    </source>
</evidence>
<dbReference type="GO" id="GO:0045900">
    <property type="term" value="P:negative regulation of translational elongation"/>
    <property type="evidence" value="ECO:0007669"/>
    <property type="project" value="UniProtKB-UniRule"/>
</dbReference>
<evidence type="ECO:0000256" key="3">
    <source>
        <dbReference type="ARBA" id="ARBA00022730"/>
    </source>
</evidence>
<dbReference type="Gene3D" id="3.40.50.300">
    <property type="entry name" value="P-loop containing nucleotide triphosphate hydrolases"/>
    <property type="match status" value="2"/>
</dbReference>
<dbReference type="Proteomes" id="UP000253529">
    <property type="component" value="Unassembled WGS sequence"/>
</dbReference>
<keyword evidence="6 8" id="KW-0067">ATP-binding</keyword>
<dbReference type="GO" id="GO:0005524">
    <property type="term" value="F:ATP binding"/>
    <property type="evidence" value="ECO:0007669"/>
    <property type="project" value="UniProtKB-UniRule"/>
</dbReference>
<dbReference type="InterPro" id="IPR017871">
    <property type="entry name" value="ABC_transporter-like_CS"/>
</dbReference>
<dbReference type="AlphaFoldDB" id="A0A366EVS9"/>
<dbReference type="GO" id="GO:0006412">
    <property type="term" value="P:translation"/>
    <property type="evidence" value="ECO:0007669"/>
    <property type="project" value="UniProtKB-KW"/>
</dbReference>
<evidence type="ECO:0000256" key="5">
    <source>
        <dbReference type="ARBA" id="ARBA00022741"/>
    </source>
</evidence>
<dbReference type="OrthoDB" id="9808609at2"/>
<dbReference type="EMBL" id="QNRK01000030">
    <property type="protein sequence ID" value="RBP06503.1"/>
    <property type="molecule type" value="Genomic_DNA"/>
</dbReference>
<organism evidence="10 11">
    <name type="scientific">Roseiarcus fermentans</name>
    <dbReference type="NCBI Taxonomy" id="1473586"/>
    <lineage>
        <taxon>Bacteria</taxon>
        <taxon>Pseudomonadati</taxon>
        <taxon>Pseudomonadota</taxon>
        <taxon>Alphaproteobacteria</taxon>
        <taxon>Hyphomicrobiales</taxon>
        <taxon>Roseiarcaceae</taxon>
        <taxon>Roseiarcus</taxon>
    </lineage>
</organism>
<dbReference type="HAMAP" id="MF_00847">
    <property type="entry name" value="EttA"/>
    <property type="match status" value="1"/>
</dbReference>
<keyword evidence="5 8" id="KW-0547">Nucleotide-binding</keyword>
<evidence type="ECO:0000256" key="1">
    <source>
        <dbReference type="ARBA" id="ARBA00005868"/>
    </source>
</evidence>
<evidence type="ECO:0000256" key="7">
    <source>
        <dbReference type="ARBA" id="ARBA00022845"/>
    </source>
</evidence>
<feature type="region of interest" description="PtIM" evidence="8">
    <location>
        <begin position="238"/>
        <end position="318"/>
    </location>
</feature>
<keyword evidence="4 8" id="KW-0677">Repeat</keyword>
<reference evidence="10 11" key="1">
    <citation type="submission" date="2018-06" db="EMBL/GenBank/DDBJ databases">
        <title>Genomic Encyclopedia of Type Strains, Phase IV (KMG-IV): sequencing the most valuable type-strain genomes for metagenomic binning, comparative biology and taxonomic classification.</title>
        <authorList>
            <person name="Goeker M."/>
        </authorList>
    </citation>
    <scope>NUCLEOTIDE SEQUENCE [LARGE SCALE GENOMIC DNA]</scope>
    <source>
        <strain evidence="10 11">DSM 24875</strain>
    </source>
</reference>
<comment type="domain">
    <text evidence="8">The arm domain is inserted in the first ABC transporter domain. Probably contacts ribosomal protein L1.</text>
</comment>
<dbReference type="GO" id="GO:0016887">
    <property type="term" value="F:ATP hydrolysis activity"/>
    <property type="evidence" value="ECO:0007669"/>
    <property type="project" value="UniProtKB-UniRule"/>
</dbReference>
<dbReference type="SMART" id="SM00382">
    <property type="entry name" value="AAA"/>
    <property type="match status" value="2"/>
</dbReference>
<dbReference type="GO" id="GO:0000049">
    <property type="term" value="F:tRNA binding"/>
    <property type="evidence" value="ECO:0007669"/>
    <property type="project" value="UniProtKB-UniRule"/>
</dbReference>
<comment type="subcellular location">
    <subcellularLocation>
        <location evidence="8">Cytoplasm</location>
    </subcellularLocation>
    <text evidence="8">Associates with ribosomes and polysomes.</text>
</comment>
<dbReference type="InterPro" id="IPR032781">
    <property type="entry name" value="ABC_tran_Xtn"/>
</dbReference>
<feature type="binding site" evidence="8">
    <location>
        <begin position="352"/>
        <end position="359"/>
    </location>
    <ligand>
        <name>ATP</name>
        <dbReference type="ChEBI" id="CHEBI:30616"/>
        <label>2</label>
    </ligand>
</feature>
<dbReference type="CDD" id="cd03221">
    <property type="entry name" value="ABCF_EF-3"/>
    <property type="match status" value="2"/>
</dbReference>
<dbReference type="NCBIfam" id="TIGR03719">
    <property type="entry name" value="ABC_ABC_ChvD"/>
    <property type="match status" value="1"/>
</dbReference>
<dbReference type="NCBIfam" id="NF008775">
    <property type="entry name" value="PRK11819.1"/>
    <property type="match status" value="1"/>
</dbReference>
<dbReference type="Pfam" id="PF00005">
    <property type="entry name" value="ABC_tran"/>
    <property type="match status" value="2"/>
</dbReference>
<accession>A0A366EVS9</accession>
<name>A0A366EVS9_9HYPH</name>